<reference evidence="3 4" key="1">
    <citation type="journal article" date="2017" name="Biotechnol. Biofuels">
        <title>Differential beta-glucosidase expression as a function of carbon source availability in Talaromyces amestolkiae: a genomic and proteomic approach.</title>
        <authorList>
            <person name="de Eugenio L.I."/>
            <person name="Mendez-Liter J.A."/>
            <person name="Nieto-Dominguez M."/>
            <person name="Alonso L."/>
            <person name="Gil-Munoz J."/>
            <person name="Barriuso J."/>
            <person name="Prieto A."/>
            <person name="Martinez M.J."/>
        </authorList>
    </citation>
    <scope>NUCLEOTIDE SEQUENCE [LARGE SCALE GENOMIC DNA]</scope>
    <source>
        <strain evidence="3 4">CIB</strain>
    </source>
</reference>
<dbReference type="AlphaFoldDB" id="A0A364L693"/>
<sequence>MTVSIPQNFEQDNSSSLGGSFDEKDDEDASQYSDDCTDSHVFHNQVDMTDYYHGPMSLFFLCKQFRSCALSVCNAERGASLQDILQNLCEKAGVLEIFPPFGDQPVINLLPKQLATTVIGHFFQHVDCVTDVFVKNNLLAHVERIYSQSTEPRDDVWVICLQAITVLVWGMEISAQTGNGLFGDFARSFFPSRAALVSQRLLSTPRLINVQTLIILSVVAEQFDPPGWAEFIFTHACGLARAMGLHQTQLFPHKTSAYDTLERAKVVQSLYVRDKSLCTTRGSVSWMPTHDCNIAPQLSSVVERQVPYSEKLHLAKIQDDIYRLTHTASFRTSGRNNSQTAKALRSIEHQLEQYTRKFGIFDCRASSYNYSRAMLTLEFLATRILALQHGSEQRHAERLRSDARTSCLLLLIAHGVQDRQVVDTFNALTCQRAAQSDPGENLSAIEASTVSFATVLDAFSLPAFFILLKDFLRCSENDSRSSADLDLLRRVSACYIMSTERMQSNSYHRKVAWTFEQLLSISDLIKPPEQHQLASVTTTSSISQVMLSHDTQTEDFFSIAPPHPIGDGSSFSWDIKSSAPSSLGLYTPFGSANSVDISETGISDMLNQLRRGEPSGSPEWSMSWSDVAPQSPNTRKRLRAHEDPDIATEKGEKDGGLSMKF</sequence>
<keyword evidence="4" id="KW-1185">Reference proteome</keyword>
<gene>
    <name evidence="3" type="ORF">BHQ10_007305</name>
</gene>
<feature type="compositionally biased region" description="Polar residues" evidence="2">
    <location>
        <begin position="1"/>
        <end position="18"/>
    </location>
</feature>
<dbReference type="EMBL" id="MIKG01000015">
    <property type="protein sequence ID" value="RAO71293.1"/>
    <property type="molecule type" value="Genomic_DNA"/>
</dbReference>
<evidence type="ECO:0000256" key="2">
    <source>
        <dbReference type="SAM" id="MobiDB-lite"/>
    </source>
</evidence>
<dbReference type="CDD" id="cd12148">
    <property type="entry name" value="fungal_TF_MHR"/>
    <property type="match status" value="1"/>
</dbReference>
<dbReference type="OrthoDB" id="4223075at2759"/>
<comment type="caution">
    <text evidence="3">The sequence shown here is derived from an EMBL/GenBank/DDBJ whole genome shotgun (WGS) entry which is preliminary data.</text>
</comment>
<accession>A0A364L693</accession>
<evidence type="ECO:0000313" key="4">
    <source>
        <dbReference type="Proteomes" id="UP000249363"/>
    </source>
</evidence>
<organism evidence="3 4">
    <name type="scientific">Talaromyces amestolkiae</name>
    <dbReference type="NCBI Taxonomy" id="1196081"/>
    <lineage>
        <taxon>Eukaryota</taxon>
        <taxon>Fungi</taxon>
        <taxon>Dikarya</taxon>
        <taxon>Ascomycota</taxon>
        <taxon>Pezizomycotina</taxon>
        <taxon>Eurotiomycetes</taxon>
        <taxon>Eurotiomycetidae</taxon>
        <taxon>Eurotiales</taxon>
        <taxon>Trichocomaceae</taxon>
        <taxon>Talaromyces</taxon>
        <taxon>Talaromyces sect. Talaromyces</taxon>
    </lineage>
</organism>
<feature type="region of interest" description="Disordered" evidence="2">
    <location>
        <begin position="608"/>
        <end position="661"/>
    </location>
</feature>
<evidence type="ECO:0008006" key="5">
    <source>
        <dbReference type="Google" id="ProtNLM"/>
    </source>
</evidence>
<feature type="region of interest" description="Disordered" evidence="2">
    <location>
        <begin position="1"/>
        <end position="33"/>
    </location>
</feature>
<feature type="compositionally biased region" description="Polar residues" evidence="2">
    <location>
        <begin position="618"/>
        <end position="633"/>
    </location>
</feature>
<dbReference type="PANTHER" id="PTHR46910:SF25">
    <property type="entry name" value="ABC-TRANSPORTER-REGULATING TRANSCRIPTION FACTOR"/>
    <property type="match status" value="1"/>
</dbReference>
<dbReference type="InterPro" id="IPR050987">
    <property type="entry name" value="AtrR-like"/>
</dbReference>
<dbReference type="Proteomes" id="UP000249363">
    <property type="component" value="Unassembled WGS sequence"/>
</dbReference>
<keyword evidence="1" id="KW-0539">Nucleus</keyword>
<dbReference type="GeneID" id="63796521"/>
<dbReference type="PANTHER" id="PTHR46910">
    <property type="entry name" value="TRANSCRIPTION FACTOR PDR1"/>
    <property type="match status" value="1"/>
</dbReference>
<feature type="compositionally biased region" description="Basic and acidic residues" evidence="2">
    <location>
        <begin position="640"/>
        <end position="655"/>
    </location>
</feature>
<dbReference type="STRING" id="1196081.A0A364L693"/>
<dbReference type="GO" id="GO:0003700">
    <property type="term" value="F:DNA-binding transcription factor activity"/>
    <property type="evidence" value="ECO:0007669"/>
    <property type="project" value="InterPro"/>
</dbReference>
<dbReference type="RefSeq" id="XP_040735809.1">
    <property type="nucleotide sequence ID" value="XM_040879987.1"/>
</dbReference>
<protein>
    <recommendedName>
        <fullName evidence="5">Transcription factor domain-containing protein</fullName>
    </recommendedName>
</protein>
<evidence type="ECO:0000256" key="1">
    <source>
        <dbReference type="ARBA" id="ARBA00023242"/>
    </source>
</evidence>
<evidence type="ECO:0000313" key="3">
    <source>
        <dbReference type="EMBL" id="RAO71293.1"/>
    </source>
</evidence>
<proteinExistence type="predicted"/>
<name>A0A364L693_TALAM</name>